<dbReference type="Proteomes" id="UP000520767">
    <property type="component" value="Unassembled WGS sequence"/>
</dbReference>
<reference evidence="1 2" key="1">
    <citation type="submission" date="2020-08" db="EMBL/GenBank/DDBJ databases">
        <title>Genomic Encyclopedia of Type Strains, Phase III (KMG-III): the genomes of soil and plant-associated and newly described type strains.</title>
        <authorList>
            <person name="Whitman W."/>
        </authorList>
    </citation>
    <scope>NUCLEOTIDE SEQUENCE [LARGE SCALE GENOMIC DNA]</scope>
    <source>
        <strain evidence="1 2">CECT 8960</strain>
    </source>
</reference>
<dbReference type="AlphaFoldDB" id="A0A7W7Q657"/>
<evidence type="ECO:0000313" key="2">
    <source>
        <dbReference type="Proteomes" id="UP000520767"/>
    </source>
</evidence>
<sequence length="44" mass="4648">MIFHRVQRCGQLRSGADPDVVTNGDRGIVHEDGVVVDEAVGADG</sequence>
<gene>
    <name evidence="1" type="ORF">FHR82_003686</name>
</gene>
<proteinExistence type="predicted"/>
<name>A0A7W7Q657_9PSEU</name>
<comment type="caution">
    <text evidence="1">The sequence shown here is derived from an EMBL/GenBank/DDBJ whole genome shotgun (WGS) entry which is preliminary data.</text>
</comment>
<evidence type="ECO:0000313" key="1">
    <source>
        <dbReference type="EMBL" id="MBB4907444.1"/>
    </source>
</evidence>
<dbReference type="EMBL" id="JACHJQ010000004">
    <property type="protein sequence ID" value="MBB4907444.1"/>
    <property type="molecule type" value="Genomic_DNA"/>
</dbReference>
<keyword evidence="2" id="KW-1185">Reference proteome</keyword>
<accession>A0A7W7Q657</accession>
<protein>
    <submittedName>
        <fullName evidence="1">Uncharacterized protein</fullName>
    </submittedName>
</protein>
<organism evidence="1 2">
    <name type="scientific">Actinophytocola algeriensis</name>
    <dbReference type="NCBI Taxonomy" id="1768010"/>
    <lineage>
        <taxon>Bacteria</taxon>
        <taxon>Bacillati</taxon>
        <taxon>Actinomycetota</taxon>
        <taxon>Actinomycetes</taxon>
        <taxon>Pseudonocardiales</taxon>
        <taxon>Pseudonocardiaceae</taxon>
    </lineage>
</organism>